<keyword evidence="3 4" id="KW-0315">Glutamine amidotransferase</keyword>
<organism evidence="7 8">
    <name type="scientific">Myxococcus stipitatus (strain DSM 14675 / JCM 12634 / Mx s8)</name>
    <dbReference type="NCBI Taxonomy" id="1278073"/>
    <lineage>
        <taxon>Bacteria</taxon>
        <taxon>Pseudomonadati</taxon>
        <taxon>Myxococcota</taxon>
        <taxon>Myxococcia</taxon>
        <taxon>Myxococcales</taxon>
        <taxon>Cystobacterineae</taxon>
        <taxon>Myxococcaceae</taxon>
        <taxon>Myxococcus</taxon>
    </lineage>
</organism>
<comment type="function">
    <text evidence="4">Catalyzes amidations at positions B, D, E, and G on adenosylcobyrinic A,C-diamide. NH(2) groups are provided by glutamine, and one molecule of ATP is hydrogenolyzed for each amidation.</text>
</comment>
<evidence type="ECO:0000256" key="1">
    <source>
        <dbReference type="ARBA" id="ARBA00004953"/>
    </source>
</evidence>
<dbReference type="Pfam" id="PF07685">
    <property type="entry name" value="GATase_3"/>
    <property type="match status" value="1"/>
</dbReference>
<comment type="similarity">
    <text evidence="4">Belongs to the CobB/CobQ family. CobQ subfamily.</text>
</comment>
<dbReference type="Gene3D" id="3.40.50.300">
    <property type="entry name" value="P-loop containing nucleotide triphosphate hydrolases"/>
    <property type="match status" value="1"/>
</dbReference>
<dbReference type="PATRIC" id="fig|1278073.3.peg.1014"/>
<dbReference type="OrthoDB" id="9808302at2"/>
<dbReference type="InterPro" id="IPR027417">
    <property type="entry name" value="P-loop_NTPase"/>
</dbReference>
<evidence type="ECO:0000259" key="5">
    <source>
        <dbReference type="Pfam" id="PF01656"/>
    </source>
</evidence>
<dbReference type="GO" id="GO:0009236">
    <property type="term" value="P:cobalamin biosynthetic process"/>
    <property type="evidence" value="ECO:0007669"/>
    <property type="project" value="UniProtKB-UniRule"/>
</dbReference>
<evidence type="ECO:0000256" key="4">
    <source>
        <dbReference type="HAMAP-Rule" id="MF_00028"/>
    </source>
</evidence>
<dbReference type="UniPathway" id="UPA00148"/>
<dbReference type="AlphaFoldDB" id="L7U417"/>
<evidence type="ECO:0000313" key="7">
    <source>
        <dbReference type="EMBL" id="AGC42322.1"/>
    </source>
</evidence>
<dbReference type="Pfam" id="PF01656">
    <property type="entry name" value="CbiA"/>
    <property type="match status" value="1"/>
</dbReference>
<dbReference type="PANTHER" id="PTHR21343:SF1">
    <property type="entry name" value="COBYRIC ACID SYNTHASE"/>
    <property type="match status" value="1"/>
</dbReference>
<dbReference type="HOGENOM" id="CLU_019250_2_2_7"/>
<keyword evidence="2 4" id="KW-0169">Cobalamin biosynthesis</keyword>
<keyword evidence="8" id="KW-1185">Reference proteome</keyword>
<dbReference type="NCBIfam" id="NF001989">
    <property type="entry name" value="PRK00784.1"/>
    <property type="match status" value="1"/>
</dbReference>
<feature type="domain" description="CobQ/CobB/MinD/ParA nucleotide binding" evidence="5">
    <location>
        <begin position="7"/>
        <end position="236"/>
    </location>
</feature>
<proteinExistence type="inferred from homology"/>
<reference evidence="7 8" key="1">
    <citation type="journal article" date="2013" name="Genome Announc.">
        <title>Complete genome sequence of Myxococcus stipitatus strain DSM 14675, a fruiting myxobacterium.</title>
        <authorList>
            <person name="Huntley S."/>
            <person name="Kneip S."/>
            <person name="Treuner-Lange A."/>
            <person name="Sogaard-Andersen L."/>
        </authorList>
    </citation>
    <scope>NUCLEOTIDE SEQUENCE [LARGE SCALE GENOMIC DNA]</scope>
    <source>
        <strain evidence="8">DSM 14675 / JCM 12634 / Mx s8</strain>
    </source>
</reference>
<dbReference type="SUPFAM" id="SSF52317">
    <property type="entry name" value="Class I glutamine amidotransferase-like"/>
    <property type="match status" value="1"/>
</dbReference>
<dbReference type="InterPro" id="IPR029062">
    <property type="entry name" value="Class_I_gatase-like"/>
</dbReference>
<feature type="domain" description="CobB/CobQ-like glutamine amidotransferase" evidence="6">
    <location>
        <begin position="256"/>
        <end position="441"/>
    </location>
</feature>
<gene>
    <name evidence="4" type="primary">cobQ</name>
    <name evidence="7" type="ordered locus">MYSTI_00973</name>
</gene>
<dbReference type="GO" id="GO:0015420">
    <property type="term" value="F:ABC-type vitamin B12 transporter activity"/>
    <property type="evidence" value="ECO:0007669"/>
    <property type="project" value="UniProtKB-UniRule"/>
</dbReference>
<dbReference type="GO" id="GO:0003824">
    <property type="term" value="F:catalytic activity"/>
    <property type="evidence" value="ECO:0007669"/>
    <property type="project" value="InterPro"/>
</dbReference>
<evidence type="ECO:0000256" key="3">
    <source>
        <dbReference type="ARBA" id="ARBA00022962"/>
    </source>
</evidence>
<dbReference type="Gene3D" id="3.40.50.880">
    <property type="match status" value="1"/>
</dbReference>
<dbReference type="CDD" id="cd01750">
    <property type="entry name" value="GATase1_CobQ"/>
    <property type="match status" value="1"/>
</dbReference>
<comment type="pathway">
    <text evidence="1 4">Cofactor biosynthesis; adenosylcobalamin biosynthesis.</text>
</comment>
<evidence type="ECO:0000256" key="2">
    <source>
        <dbReference type="ARBA" id="ARBA00022573"/>
    </source>
</evidence>
<dbReference type="eggNOG" id="COG1492">
    <property type="taxonomic scope" value="Bacteria"/>
</dbReference>
<sequence>MTKRPHLMIQGTGSHVGKTTLVAGLCRLFANQGLRVAPFKSQNMSLNSFVTEENEEIARATAVQSFAARQRPLVHMNPLLLKPKSDSVSQLIIHGRPHRDVDAREYFLSDTHRALKLAAIQESIDHLNRHFDLVIAEGAGSCAEPNLRPFDVVNMEVAHRLDARVLLATDIDKGGVAAELLGTLKVLELVAPEDLERISGFIINKFRGDRQVLQPALDFIEQHTKRPVAGVLPYLSLALEEEDRVQPRMQGTPEVDVAVVYLPHISNSTDFDYLQEEPHVRVRFVRSVDQLGAPDAVILPGTKNTVGDLLHLRRIGFDRALHELSATTPIVGICGGFQMLGRALLDEARRESEHGSTTGLGLLDIDVEFLPGKTVVNRRFVPTGDNPFASAGEVSGYEIHSGLVRYASARPLYAYAGGVDGAVHERLPIFGTFIHDLFKNPRLSRAFVDLLRQRKGLPVLMAPLCNHDTRREESYNRLAAALAEHLTIPD</sequence>
<dbReference type="PANTHER" id="PTHR21343">
    <property type="entry name" value="DETHIOBIOTIN SYNTHETASE"/>
    <property type="match status" value="1"/>
</dbReference>
<accession>L7U417</accession>
<dbReference type="InterPro" id="IPR033949">
    <property type="entry name" value="CobQ_GATase1"/>
</dbReference>
<dbReference type="Proteomes" id="UP000011131">
    <property type="component" value="Chromosome"/>
</dbReference>
<dbReference type="InterPro" id="IPR047045">
    <property type="entry name" value="CobQ_N"/>
</dbReference>
<dbReference type="KEGG" id="msd:MYSTI_00973"/>
<dbReference type="EMBL" id="CP004025">
    <property type="protein sequence ID" value="AGC42322.1"/>
    <property type="molecule type" value="Genomic_DNA"/>
</dbReference>
<name>L7U417_MYXSD</name>
<dbReference type="InterPro" id="IPR004459">
    <property type="entry name" value="CobQ_synth"/>
</dbReference>
<dbReference type="InterPro" id="IPR011698">
    <property type="entry name" value="GATase_3"/>
</dbReference>
<protein>
    <recommendedName>
        <fullName evidence="4">Cobyric acid synthase</fullName>
    </recommendedName>
</protein>
<dbReference type="SUPFAM" id="SSF52540">
    <property type="entry name" value="P-loop containing nucleoside triphosphate hydrolases"/>
    <property type="match status" value="1"/>
</dbReference>
<dbReference type="NCBIfam" id="TIGR00313">
    <property type="entry name" value="cobQ"/>
    <property type="match status" value="1"/>
</dbReference>
<dbReference type="RefSeq" id="WP_015346585.1">
    <property type="nucleotide sequence ID" value="NC_020126.1"/>
</dbReference>
<feature type="active site" description="Nucleophile" evidence="4">
    <location>
        <position position="334"/>
    </location>
</feature>
<dbReference type="InterPro" id="IPR002586">
    <property type="entry name" value="CobQ/CobB/MinD/ParA_Nub-bd_dom"/>
</dbReference>
<evidence type="ECO:0000313" key="8">
    <source>
        <dbReference type="Proteomes" id="UP000011131"/>
    </source>
</evidence>
<dbReference type="STRING" id="1278073.MYSTI_00973"/>
<evidence type="ECO:0000259" key="6">
    <source>
        <dbReference type="Pfam" id="PF07685"/>
    </source>
</evidence>
<dbReference type="PROSITE" id="PS51274">
    <property type="entry name" value="GATASE_COBBQ"/>
    <property type="match status" value="1"/>
</dbReference>
<feature type="active site" evidence="4">
    <location>
        <position position="435"/>
    </location>
</feature>
<dbReference type="HAMAP" id="MF_00028">
    <property type="entry name" value="CobQ"/>
    <property type="match status" value="1"/>
</dbReference>
<dbReference type="CDD" id="cd05389">
    <property type="entry name" value="CobQ_N"/>
    <property type="match status" value="1"/>
</dbReference>